<dbReference type="Proteomes" id="UP000054007">
    <property type="component" value="Unassembled WGS sequence"/>
</dbReference>
<feature type="region of interest" description="Disordered" evidence="1">
    <location>
        <begin position="48"/>
        <end position="72"/>
    </location>
</feature>
<reference evidence="2 3" key="1">
    <citation type="journal article" date="2015" name="Fungal Genet. Biol.">
        <title>Evolution of novel wood decay mechanisms in Agaricales revealed by the genome sequences of Fistulina hepatica and Cylindrobasidium torrendii.</title>
        <authorList>
            <person name="Floudas D."/>
            <person name="Held B.W."/>
            <person name="Riley R."/>
            <person name="Nagy L.G."/>
            <person name="Koehler G."/>
            <person name="Ransdell A.S."/>
            <person name="Younus H."/>
            <person name="Chow J."/>
            <person name="Chiniquy J."/>
            <person name="Lipzen A."/>
            <person name="Tritt A."/>
            <person name="Sun H."/>
            <person name="Haridas S."/>
            <person name="LaButti K."/>
            <person name="Ohm R.A."/>
            <person name="Kues U."/>
            <person name="Blanchette R.A."/>
            <person name="Grigoriev I.V."/>
            <person name="Minto R.E."/>
            <person name="Hibbett D.S."/>
        </authorList>
    </citation>
    <scope>NUCLEOTIDE SEQUENCE [LARGE SCALE GENOMIC DNA]</scope>
    <source>
        <strain evidence="2 3">FP15055 ss-10</strain>
    </source>
</reference>
<feature type="region of interest" description="Disordered" evidence="1">
    <location>
        <begin position="171"/>
        <end position="193"/>
    </location>
</feature>
<evidence type="ECO:0000256" key="1">
    <source>
        <dbReference type="SAM" id="MobiDB-lite"/>
    </source>
</evidence>
<accession>A0A0D7BBG0</accession>
<name>A0A0D7BBG0_9AGAR</name>
<dbReference type="EMBL" id="KN880515">
    <property type="protein sequence ID" value="KIY67853.1"/>
    <property type="molecule type" value="Genomic_DNA"/>
</dbReference>
<feature type="compositionally biased region" description="Basic and acidic residues" evidence="1">
    <location>
        <begin position="115"/>
        <end position="129"/>
    </location>
</feature>
<feature type="compositionally biased region" description="Pro residues" evidence="1">
    <location>
        <begin position="51"/>
        <end position="66"/>
    </location>
</feature>
<evidence type="ECO:0000313" key="3">
    <source>
        <dbReference type="Proteomes" id="UP000054007"/>
    </source>
</evidence>
<proteinExistence type="predicted"/>
<gene>
    <name evidence="2" type="ORF">CYLTODRAFT_490256</name>
</gene>
<protein>
    <submittedName>
        <fullName evidence="2">Uncharacterized protein</fullName>
    </submittedName>
</protein>
<dbReference type="AlphaFoldDB" id="A0A0D7BBG0"/>
<sequence length="226" mass="24771">MHSPTVFSSTVSSDDAKHFNRNTYTLSGPTSSFAFSLEFRSFAPREDKALPPLPTLSPLPPLPTPTPRATMSSPSLPFADEEGWVRHTPADFEDAVSGVDVFEFLSAGELDPEYEENKVETRETRKESGSGRTSKRPHSVWRESSIAWGVSPSWEEEESLLVPADTMTLKSATTKSMKSGRGRSGSASSIESAKEKLSSFARASLHALHFGRRKGHRIARSVDSGR</sequence>
<organism evidence="2 3">
    <name type="scientific">Cylindrobasidium torrendii FP15055 ss-10</name>
    <dbReference type="NCBI Taxonomy" id="1314674"/>
    <lineage>
        <taxon>Eukaryota</taxon>
        <taxon>Fungi</taxon>
        <taxon>Dikarya</taxon>
        <taxon>Basidiomycota</taxon>
        <taxon>Agaricomycotina</taxon>
        <taxon>Agaricomycetes</taxon>
        <taxon>Agaricomycetidae</taxon>
        <taxon>Agaricales</taxon>
        <taxon>Marasmiineae</taxon>
        <taxon>Physalacriaceae</taxon>
        <taxon>Cylindrobasidium</taxon>
    </lineage>
</organism>
<keyword evidence="3" id="KW-1185">Reference proteome</keyword>
<feature type="region of interest" description="Disordered" evidence="1">
    <location>
        <begin position="113"/>
        <end position="138"/>
    </location>
</feature>
<evidence type="ECO:0000313" key="2">
    <source>
        <dbReference type="EMBL" id="KIY67853.1"/>
    </source>
</evidence>
<feature type="compositionally biased region" description="Low complexity" evidence="1">
    <location>
        <begin position="175"/>
        <end position="191"/>
    </location>
</feature>